<comment type="caution">
    <text evidence="1">The sequence shown here is derived from an EMBL/GenBank/DDBJ whole genome shotgun (WGS) entry which is preliminary data.</text>
</comment>
<sequence length="521" mass="57005">MSQMSVDRPSRALVWTTGLFWASCLVQQSWGKYVKYMDQSFFFDWTPAGQTPPVPTTAQCDTIHINWERGTATGPNPTAPYFLQIYTSQFVALFNRRNHRTFVVPLIVPAGDGDLNFDFPVPWIPGTQYQICMFDKKGFTGGCQGIYTVYPQPNLTTTPSCRNLTYPQPDQVLDVDAQVANGPMSQFGWVDQCTDIQLTPKNGTPPYTMTIAPALHPPFNITSKTMDAINWTVSLSYGSPFFVSLADSSGMTWQNGPLHSGGGGSPACLAQTDTTSSSSSSSEIHSWVAAVSGVAGLIVGLLAGILGAYFFTLWQRRNIHRPNRPTTYHRKSSSISITTPVLTHPQERYTDNVPDHAQNHRLHDAPYHIEPFVLPEQEFGENSTSRLGNDRSTRSGTLYDTASQSPSTSLSQDSRPSGPTPPNHDPMAATSNIPLRAPIPLSPENRQPSQVFVVHHDGGRAPVTVYTSDGTEVVELPPQYNASASSGATAGVPTPPNTTHPLQERRQPGPILQKPPRRVVN</sequence>
<keyword evidence="2" id="KW-1185">Reference proteome</keyword>
<evidence type="ECO:0000313" key="1">
    <source>
        <dbReference type="EMBL" id="KAI0085675.1"/>
    </source>
</evidence>
<proteinExistence type="predicted"/>
<evidence type="ECO:0000313" key="2">
    <source>
        <dbReference type="Proteomes" id="UP001055072"/>
    </source>
</evidence>
<dbReference type="Proteomes" id="UP001055072">
    <property type="component" value="Unassembled WGS sequence"/>
</dbReference>
<protein>
    <submittedName>
        <fullName evidence="1">Uncharacterized protein</fullName>
    </submittedName>
</protein>
<gene>
    <name evidence="1" type="ORF">BDY19DRAFT_996576</name>
</gene>
<name>A0ACB8TUI2_9APHY</name>
<organism evidence="1 2">
    <name type="scientific">Irpex rosettiformis</name>
    <dbReference type="NCBI Taxonomy" id="378272"/>
    <lineage>
        <taxon>Eukaryota</taxon>
        <taxon>Fungi</taxon>
        <taxon>Dikarya</taxon>
        <taxon>Basidiomycota</taxon>
        <taxon>Agaricomycotina</taxon>
        <taxon>Agaricomycetes</taxon>
        <taxon>Polyporales</taxon>
        <taxon>Irpicaceae</taxon>
        <taxon>Irpex</taxon>
    </lineage>
</organism>
<reference evidence="1" key="1">
    <citation type="journal article" date="2021" name="Environ. Microbiol.">
        <title>Gene family expansions and transcriptome signatures uncover fungal adaptations to wood decay.</title>
        <authorList>
            <person name="Hage H."/>
            <person name="Miyauchi S."/>
            <person name="Viragh M."/>
            <person name="Drula E."/>
            <person name="Min B."/>
            <person name="Chaduli D."/>
            <person name="Navarro D."/>
            <person name="Favel A."/>
            <person name="Norest M."/>
            <person name="Lesage-Meessen L."/>
            <person name="Balint B."/>
            <person name="Merenyi Z."/>
            <person name="de Eugenio L."/>
            <person name="Morin E."/>
            <person name="Martinez A.T."/>
            <person name="Baldrian P."/>
            <person name="Stursova M."/>
            <person name="Martinez M.J."/>
            <person name="Novotny C."/>
            <person name="Magnuson J.K."/>
            <person name="Spatafora J.W."/>
            <person name="Maurice S."/>
            <person name="Pangilinan J."/>
            <person name="Andreopoulos W."/>
            <person name="LaButti K."/>
            <person name="Hundley H."/>
            <person name="Na H."/>
            <person name="Kuo A."/>
            <person name="Barry K."/>
            <person name="Lipzen A."/>
            <person name="Henrissat B."/>
            <person name="Riley R."/>
            <person name="Ahrendt S."/>
            <person name="Nagy L.G."/>
            <person name="Grigoriev I.V."/>
            <person name="Martin F."/>
            <person name="Rosso M.N."/>
        </authorList>
    </citation>
    <scope>NUCLEOTIDE SEQUENCE</scope>
    <source>
        <strain evidence="1">CBS 384.51</strain>
    </source>
</reference>
<dbReference type="EMBL" id="MU274929">
    <property type="protein sequence ID" value="KAI0085675.1"/>
    <property type="molecule type" value="Genomic_DNA"/>
</dbReference>
<accession>A0ACB8TUI2</accession>